<feature type="domain" description="FAD/NAD(P)-binding" evidence="1">
    <location>
        <begin position="123"/>
        <end position="172"/>
    </location>
</feature>
<keyword evidence="3" id="KW-1185">Reference proteome</keyword>
<dbReference type="InterPro" id="IPR023753">
    <property type="entry name" value="FAD/NAD-binding_dom"/>
</dbReference>
<dbReference type="Gene3D" id="3.50.50.60">
    <property type="entry name" value="FAD/NAD(P)-binding domain"/>
    <property type="match status" value="3"/>
</dbReference>
<dbReference type="GO" id="GO:0050660">
    <property type="term" value="F:flavin adenine dinucleotide binding"/>
    <property type="evidence" value="ECO:0007669"/>
    <property type="project" value="TreeGrafter"/>
</dbReference>
<dbReference type="Proteomes" id="UP000023152">
    <property type="component" value="Unassembled WGS sequence"/>
</dbReference>
<evidence type="ECO:0000259" key="1">
    <source>
        <dbReference type="Pfam" id="PF07992"/>
    </source>
</evidence>
<evidence type="ECO:0000313" key="3">
    <source>
        <dbReference type="Proteomes" id="UP000023152"/>
    </source>
</evidence>
<dbReference type="OrthoDB" id="361797at2759"/>
<accession>X6MFC3</accession>
<evidence type="ECO:0000313" key="2">
    <source>
        <dbReference type="EMBL" id="ETO12346.1"/>
    </source>
</evidence>
<dbReference type="InterPro" id="IPR036188">
    <property type="entry name" value="FAD/NAD-bd_sf"/>
</dbReference>
<sequence>MLANLHVENSYQKIRYNVLEFARVLIATGGQQSVPPITGADTIEYLTNYSLWNLMELPAKIAVIGSGLIDCEIVQAFALIVWCPFYAWDVVYIDPIKGKAVGIKIVVERAKEKKVEELIIDEPNVENMLLKKAGVKFDVYRRIEVNDYLQTSNINVYAIGDCCTRYKFLTWDAMVRMAIRNTIRIDYDVIKVYLGIECIQLLYIANANNSKKFKKRK</sequence>
<dbReference type="Pfam" id="PF07992">
    <property type="entry name" value="Pyr_redox_2"/>
    <property type="match status" value="2"/>
</dbReference>
<gene>
    <name evidence="2" type="ORF">RFI_25029</name>
</gene>
<feature type="domain" description="FAD/NAD(P)-binding" evidence="1">
    <location>
        <begin position="17"/>
        <end position="78"/>
    </location>
</feature>
<comment type="caution">
    <text evidence="2">The sequence shown here is derived from an EMBL/GenBank/DDBJ whole genome shotgun (WGS) entry which is preliminary data.</text>
</comment>
<dbReference type="SUPFAM" id="SSF51905">
    <property type="entry name" value="FAD/NAD(P)-binding domain"/>
    <property type="match status" value="1"/>
</dbReference>
<dbReference type="EMBL" id="ASPP01021501">
    <property type="protein sequence ID" value="ETO12346.1"/>
    <property type="molecule type" value="Genomic_DNA"/>
</dbReference>
<dbReference type="PRINTS" id="PR00368">
    <property type="entry name" value="FADPNR"/>
</dbReference>
<proteinExistence type="predicted"/>
<protein>
    <submittedName>
        <fullName evidence="2">Pyridine nucleotide-disulfide oxidoreductase dimerization region</fullName>
    </submittedName>
</protein>
<reference evidence="2 3" key="1">
    <citation type="journal article" date="2013" name="Curr. Biol.">
        <title>The Genome of the Foraminiferan Reticulomyxa filosa.</title>
        <authorList>
            <person name="Glockner G."/>
            <person name="Hulsmann N."/>
            <person name="Schleicher M."/>
            <person name="Noegel A.A."/>
            <person name="Eichinger L."/>
            <person name="Gallinger C."/>
            <person name="Pawlowski J."/>
            <person name="Sierra R."/>
            <person name="Euteneuer U."/>
            <person name="Pillet L."/>
            <person name="Moustafa A."/>
            <person name="Platzer M."/>
            <person name="Groth M."/>
            <person name="Szafranski K."/>
            <person name="Schliwa M."/>
        </authorList>
    </citation>
    <scope>NUCLEOTIDE SEQUENCE [LARGE SCALE GENOMIC DNA]</scope>
</reference>
<organism evidence="2 3">
    <name type="scientific">Reticulomyxa filosa</name>
    <dbReference type="NCBI Taxonomy" id="46433"/>
    <lineage>
        <taxon>Eukaryota</taxon>
        <taxon>Sar</taxon>
        <taxon>Rhizaria</taxon>
        <taxon>Retaria</taxon>
        <taxon>Foraminifera</taxon>
        <taxon>Monothalamids</taxon>
        <taxon>Reticulomyxidae</taxon>
        <taxon>Reticulomyxa</taxon>
    </lineage>
</organism>
<dbReference type="GO" id="GO:0003955">
    <property type="term" value="F:NAD(P)H dehydrogenase (quinone) activity"/>
    <property type="evidence" value="ECO:0007669"/>
    <property type="project" value="TreeGrafter"/>
</dbReference>
<dbReference type="PANTHER" id="PTHR43014:SF2">
    <property type="entry name" value="MERCURIC REDUCTASE"/>
    <property type="match status" value="1"/>
</dbReference>
<dbReference type="AlphaFoldDB" id="X6MFC3"/>
<dbReference type="PANTHER" id="PTHR43014">
    <property type="entry name" value="MERCURIC REDUCTASE"/>
    <property type="match status" value="1"/>
</dbReference>
<name>X6MFC3_RETFI</name>